<accession>A0A933LPW2</accession>
<evidence type="ECO:0000313" key="6">
    <source>
        <dbReference type="Proteomes" id="UP000772181"/>
    </source>
</evidence>
<keyword evidence="3" id="KW-0233">DNA recombination</keyword>
<feature type="non-terminal residue" evidence="5">
    <location>
        <position position="1"/>
    </location>
</feature>
<dbReference type="InterPro" id="IPR049261">
    <property type="entry name" value="RecA-like_C"/>
</dbReference>
<dbReference type="GO" id="GO:0005524">
    <property type="term" value="F:ATP binding"/>
    <property type="evidence" value="ECO:0007669"/>
    <property type="project" value="UniProtKB-KW"/>
</dbReference>
<evidence type="ECO:0000259" key="4">
    <source>
        <dbReference type="Pfam" id="PF21096"/>
    </source>
</evidence>
<dbReference type="AlphaFoldDB" id="A0A933LPW2"/>
<dbReference type="InterPro" id="IPR013765">
    <property type="entry name" value="DNA_recomb/repair_RecA"/>
</dbReference>
<dbReference type="Pfam" id="PF21096">
    <property type="entry name" value="RecA_C"/>
    <property type="match status" value="1"/>
</dbReference>
<dbReference type="Proteomes" id="UP000772181">
    <property type="component" value="Unassembled WGS sequence"/>
</dbReference>
<dbReference type="GO" id="GO:0003697">
    <property type="term" value="F:single-stranded DNA binding"/>
    <property type="evidence" value="ECO:0007669"/>
    <property type="project" value="InterPro"/>
</dbReference>
<proteinExistence type="predicted"/>
<reference evidence="5" key="1">
    <citation type="submission" date="2020-07" db="EMBL/GenBank/DDBJ databases">
        <title>Huge and variable diversity of episymbiotic CPR bacteria and DPANN archaea in groundwater ecosystems.</title>
        <authorList>
            <person name="He C.Y."/>
            <person name="Keren R."/>
            <person name="Whittaker M."/>
            <person name="Farag I.F."/>
            <person name="Doudna J."/>
            <person name="Cate J.H.D."/>
            <person name="Banfield J.F."/>
        </authorList>
    </citation>
    <scope>NUCLEOTIDE SEQUENCE</scope>
    <source>
        <strain evidence="5">NC_groundwater_1482_Ag_S-0.65um_47_24</strain>
    </source>
</reference>
<protein>
    <submittedName>
        <fullName evidence="5">DNA recombination/repair protein RecA</fullName>
    </submittedName>
</protein>
<feature type="domain" description="RecA-like C-terminal" evidence="4">
    <location>
        <begin position="6"/>
        <end position="58"/>
    </location>
</feature>
<evidence type="ECO:0000256" key="2">
    <source>
        <dbReference type="ARBA" id="ARBA00022840"/>
    </source>
</evidence>
<dbReference type="InterPro" id="IPR023400">
    <property type="entry name" value="RecA_C_sf"/>
</dbReference>
<keyword evidence="2" id="KW-0067">ATP-binding</keyword>
<dbReference type="PANTHER" id="PTHR45900:SF1">
    <property type="entry name" value="MITOCHONDRIAL DNA REPAIR PROTEIN RECA HOMOLOG-RELATED"/>
    <property type="match status" value="1"/>
</dbReference>
<evidence type="ECO:0000256" key="1">
    <source>
        <dbReference type="ARBA" id="ARBA00022741"/>
    </source>
</evidence>
<dbReference type="PANTHER" id="PTHR45900">
    <property type="entry name" value="RECA"/>
    <property type="match status" value="1"/>
</dbReference>
<comment type="caution">
    <text evidence="5">The sequence shown here is derived from an EMBL/GenBank/DDBJ whole genome shotgun (WGS) entry which is preliminary data.</text>
</comment>
<name>A0A933LPW2_UNCTE</name>
<dbReference type="GO" id="GO:0006310">
    <property type="term" value="P:DNA recombination"/>
    <property type="evidence" value="ECO:0007669"/>
    <property type="project" value="UniProtKB-KW"/>
</dbReference>
<evidence type="ECO:0000313" key="5">
    <source>
        <dbReference type="EMBL" id="MBI4595485.1"/>
    </source>
</evidence>
<dbReference type="EMBL" id="JACQWF010000170">
    <property type="protein sequence ID" value="MBI4595485.1"/>
    <property type="molecule type" value="Genomic_DNA"/>
</dbReference>
<evidence type="ECO:0000256" key="3">
    <source>
        <dbReference type="ARBA" id="ARBA00023172"/>
    </source>
</evidence>
<dbReference type="SUPFAM" id="SSF54752">
    <property type="entry name" value="RecA protein, C-terminal domain"/>
    <property type="match status" value="1"/>
</dbReference>
<sequence>GVSKEGDIIDLGTLTGIIKKQGAFFSYGETRLGQGRENAKAFLKKNIEISQEIAKKIKSGSISPSLAHEEPLEEE</sequence>
<keyword evidence="1" id="KW-0547">Nucleotide-binding</keyword>
<dbReference type="GO" id="GO:0006281">
    <property type="term" value="P:DNA repair"/>
    <property type="evidence" value="ECO:0007669"/>
    <property type="project" value="InterPro"/>
</dbReference>
<dbReference type="Gene3D" id="3.30.250.10">
    <property type="entry name" value="RecA protein, C-terminal domain"/>
    <property type="match status" value="1"/>
</dbReference>
<organism evidence="5 6">
    <name type="scientific">Tectimicrobiota bacterium</name>
    <dbReference type="NCBI Taxonomy" id="2528274"/>
    <lineage>
        <taxon>Bacteria</taxon>
        <taxon>Pseudomonadati</taxon>
        <taxon>Nitrospinota/Tectimicrobiota group</taxon>
        <taxon>Candidatus Tectimicrobiota</taxon>
    </lineage>
</organism>
<gene>
    <name evidence="5" type="ORF">HY730_03800</name>
</gene>